<organism evidence="3">
    <name type="scientific">Sinomonas puerhi</name>
    <dbReference type="NCBI Taxonomy" id="3238584"/>
    <lineage>
        <taxon>Bacteria</taxon>
        <taxon>Bacillati</taxon>
        <taxon>Actinomycetota</taxon>
        <taxon>Actinomycetes</taxon>
        <taxon>Micrococcales</taxon>
        <taxon>Micrococcaceae</taxon>
        <taxon>Sinomonas</taxon>
    </lineage>
</organism>
<dbReference type="RefSeq" id="WP_369046813.1">
    <property type="nucleotide sequence ID" value="NZ_CP163302.1"/>
</dbReference>
<dbReference type="InterPro" id="IPR024344">
    <property type="entry name" value="MDMPI_metal-binding"/>
</dbReference>
<dbReference type="PANTHER" id="PTHR40758">
    <property type="entry name" value="CONSERVED PROTEIN"/>
    <property type="match status" value="1"/>
</dbReference>
<dbReference type="KEGG" id="spue:AB5L97_05675"/>
<evidence type="ECO:0000259" key="2">
    <source>
        <dbReference type="Pfam" id="PF11716"/>
    </source>
</evidence>
<proteinExistence type="predicted"/>
<dbReference type="AlphaFoldDB" id="A0AB39L6F3"/>
<protein>
    <submittedName>
        <fullName evidence="3">Maleylpyruvate isomerase family mycothiol-dependent enzyme</fullName>
    </submittedName>
</protein>
<dbReference type="GO" id="GO:0046872">
    <property type="term" value="F:metal ion binding"/>
    <property type="evidence" value="ECO:0007669"/>
    <property type="project" value="InterPro"/>
</dbReference>
<dbReference type="GO" id="GO:0005886">
    <property type="term" value="C:plasma membrane"/>
    <property type="evidence" value="ECO:0007669"/>
    <property type="project" value="TreeGrafter"/>
</dbReference>
<dbReference type="GO" id="GO:0016853">
    <property type="term" value="F:isomerase activity"/>
    <property type="evidence" value="ECO:0007669"/>
    <property type="project" value="UniProtKB-KW"/>
</dbReference>
<dbReference type="InterPro" id="IPR017517">
    <property type="entry name" value="Maleyloyr_isom"/>
</dbReference>
<keyword evidence="3" id="KW-0413">Isomerase</keyword>
<dbReference type="Pfam" id="PF11716">
    <property type="entry name" value="MDMPI_N"/>
    <property type="match status" value="1"/>
</dbReference>
<dbReference type="NCBIfam" id="TIGR03083">
    <property type="entry name" value="maleylpyruvate isomerase family mycothiol-dependent enzyme"/>
    <property type="match status" value="1"/>
</dbReference>
<dbReference type="Pfam" id="PF07398">
    <property type="entry name" value="MDMPI_C"/>
    <property type="match status" value="1"/>
</dbReference>
<dbReference type="EMBL" id="CP163302">
    <property type="protein sequence ID" value="XDP46498.1"/>
    <property type="molecule type" value="Genomic_DNA"/>
</dbReference>
<sequence>MPENQNPTSPEAFAEAVDRLESLTRTFAEEIDQAVDEAMLGKPVPTCPGWRLGDLIDHLAGIHRWAAASLGVEHAPAETPRPPDADLVRWYRASAEHLVEALRAAGPGAPAWTLWGDRVAAFWVRRQVHETAIHTFDLLTALRLGDEWDLDEDLALDGIREVLFGFYPRQVRLGRTRGLPGVVRFEVTHDGGGPATVLVSPVAEPDNPEAETPLGTVTGPAAEIYLGLWGRRPLPGATEELAAMIRAAKLIP</sequence>
<gene>
    <name evidence="3" type="ORF">AB5L97_05675</name>
</gene>
<evidence type="ECO:0000313" key="3">
    <source>
        <dbReference type="EMBL" id="XDP46498.1"/>
    </source>
</evidence>
<feature type="domain" description="Mycothiol-dependent maleylpyruvate isomerase metal-binding" evidence="2">
    <location>
        <begin position="33"/>
        <end position="138"/>
    </location>
</feature>
<evidence type="ECO:0000259" key="1">
    <source>
        <dbReference type="Pfam" id="PF07398"/>
    </source>
</evidence>
<name>A0AB39L6F3_9MICC</name>
<accession>A0AB39L6F3</accession>
<reference evidence="3" key="1">
    <citation type="submission" date="2024-07" db="EMBL/GenBank/DDBJ databases">
        <authorList>
            <person name="fu j."/>
        </authorList>
    </citation>
    <scope>NUCLEOTIDE SEQUENCE</scope>
    <source>
        <strain evidence="3">P10A9</strain>
    </source>
</reference>
<dbReference type="InterPro" id="IPR034660">
    <property type="entry name" value="DinB/YfiT-like"/>
</dbReference>
<dbReference type="InterPro" id="IPR010872">
    <property type="entry name" value="MDMPI_C-term_domain"/>
</dbReference>
<feature type="domain" description="MDMPI C-terminal" evidence="1">
    <location>
        <begin position="153"/>
        <end position="237"/>
    </location>
</feature>
<dbReference type="PANTHER" id="PTHR40758:SF1">
    <property type="entry name" value="CONSERVED PROTEIN"/>
    <property type="match status" value="1"/>
</dbReference>
<dbReference type="Gene3D" id="1.20.120.450">
    <property type="entry name" value="dinb family like domain"/>
    <property type="match status" value="1"/>
</dbReference>
<dbReference type="SUPFAM" id="SSF109854">
    <property type="entry name" value="DinB/YfiT-like putative metalloenzymes"/>
    <property type="match status" value="1"/>
</dbReference>